<dbReference type="InterPro" id="IPR047805">
    <property type="entry name" value="GAMP_synthase"/>
</dbReference>
<evidence type="ECO:0000259" key="13">
    <source>
        <dbReference type="Pfam" id="PF21713"/>
    </source>
</evidence>
<dbReference type="RefSeq" id="WP_077291292.1">
    <property type="nucleotide sequence ID" value="NZ_CP019630.1"/>
</dbReference>
<evidence type="ECO:0000256" key="2">
    <source>
        <dbReference type="ARBA" id="ARBA00022695"/>
    </source>
</evidence>
<evidence type="ECO:0000259" key="12">
    <source>
        <dbReference type="Pfam" id="PF21654"/>
    </source>
</evidence>
<evidence type="ECO:0000256" key="9">
    <source>
        <dbReference type="ARBA" id="ARBA00023134"/>
    </source>
</evidence>
<evidence type="ECO:0000256" key="6">
    <source>
        <dbReference type="ARBA" id="ARBA00022842"/>
    </source>
</evidence>
<protein>
    <recommendedName>
        <fullName evidence="10">Cyclic GMP-AMP synthase</fullName>
    </recommendedName>
</protein>
<keyword evidence="1" id="KW-0808">Transferase</keyword>
<keyword evidence="5" id="KW-0067">ATP-binding</keyword>
<keyword evidence="15" id="KW-1185">Reference proteome</keyword>
<keyword evidence="4" id="KW-0547">Nucleotide-binding</keyword>
<keyword evidence="7" id="KW-0546">Nucleotide metabolism</keyword>
<organism evidence="14 15">
    <name type="scientific">Roseibium algicola</name>
    <dbReference type="NCBI Taxonomy" id="2857014"/>
    <lineage>
        <taxon>Bacteria</taxon>
        <taxon>Pseudomonadati</taxon>
        <taxon>Pseudomonadota</taxon>
        <taxon>Alphaproteobacteria</taxon>
        <taxon>Hyphomicrobiales</taxon>
        <taxon>Stappiaceae</taxon>
        <taxon>Roseibium</taxon>
    </lineage>
</organism>
<evidence type="ECO:0000313" key="15">
    <source>
        <dbReference type="Proteomes" id="UP000188174"/>
    </source>
</evidence>
<dbReference type="Proteomes" id="UP000188174">
    <property type="component" value="Chromosome"/>
</dbReference>
<evidence type="ECO:0000256" key="7">
    <source>
        <dbReference type="ARBA" id="ARBA00023080"/>
    </source>
</evidence>
<evidence type="ECO:0000313" key="14">
    <source>
        <dbReference type="EMBL" id="AQQ04129.1"/>
    </source>
</evidence>
<feature type="domain" description="Cyclic GMP-AMP synthase C-terminal" evidence="13">
    <location>
        <begin position="240"/>
        <end position="361"/>
    </location>
</feature>
<dbReference type="Pfam" id="PF21654">
    <property type="entry name" value="DncV-like_NTFase"/>
    <property type="match status" value="1"/>
</dbReference>
<dbReference type="NCBIfam" id="NF041078">
    <property type="entry name" value="cGAS"/>
    <property type="match status" value="1"/>
</dbReference>
<reference evidence="14 15" key="1">
    <citation type="submission" date="2017-02" db="EMBL/GenBank/DDBJ databases">
        <authorList>
            <person name="Jeong S."/>
        </authorList>
    </citation>
    <scope>NUCLEOTIDE SEQUENCE [LARGE SCALE GENOMIC DNA]</scope>
    <source>
        <strain evidence="14 15">RMAR6-6</strain>
    </source>
</reference>
<evidence type="ECO:0000256" key="11">
    <source>
        <dbReference type="ARBA" id="ARBA00048304"/>
    </source>
</evidence>
<keyword evidence="9" id="KW-0342">GTP-binding</keyword>
<evidence type="ECO:0000256" key="8">
    <source>
        <dbReference type="ARBA" id="ARBA00023118"/>
    </source>
</evidence>
<keyword evidence="2" id="KW-0548">Nucleotidyltransferase</keyword>
<dbReference type="Pfam" id="PF21713">
    <property type="entry name" value="DncV_C"/>
    <property type="match status" value="1"/>
</dbReference>
<evidence type="ECO:0000256" key="4">
    <source>
        <dbReference type="ARBA" id="ARBA00022741"/>
    </source>
</evidence>
<name>A0ABM6I1L5_9HYPH</name>
<gene>
    <name evidence="14" type="ORF">B0E33_11445</name>
</gene>
<evidence type="ECO:0000256" key="3">
    <source>
        <dbReference type="ARBA" id="ARBA00022723"/>
    </source>
</evidence>
<dbReference type="EMBL" id="CP019630">
    <property type="protein sequence ID" value="AQQ04129.1"/>
    <property type="molecule type" value="Genomic_DNA"/>
</dbReference>
<comment type="catalytic activity">
    <reaction evidence="11">
        <text>GTP + ATP = 3',3'-cGAMP + 2 diphosphate</text>
        <dbReference type="Rhea" id="RHEA:35647"/>
        <dbReference type="ChEBI" id="CHEBI:30616"/>
        <dbReference type="ChEBI" id="CHEBI:33019"/>
        <dbReference type="ChEBI" id="CHEBI:37565"/>
        <dbReference type="ChEBI" id="CHEBI:71501"/>
    </reaction>
    <physiologicalReaction direction="left-to-right" evidence="11">
        <dbReference type="Rhea" id="RHEA:35648"/>
    </physiologicalReaction>
</comment>
<dbReference type="InterPro" id="IPR048445">
    <property type="entry name" value="DncV-like_NTFase"/>
</dbReference>
<evidence type="ECO:0000256" key="5">
    <source>
        <dbReference type="ARBA" id="ARBA00022840"/>
    </source>
</evidence>
<proteinExistence type="predicted"/>
<keyword evidence="6" id="KW-0460">Magnesium</keyword>
<sequence>MTLANAHALFCGLKSTPSYLANLTIDDEERKGLLDARRAIRATLKSAAKHLVIEDKYWQEGSRFKDSWRQRPDTIELKFMTQGSFAYGTLNAPAQAPWQEIDLDDGMYVPVDFLESGEPALAAKALFEFVETALKPLCDENDWGVTQKANCVRVKLWHGAHIDIPIYSIPRIKFGQLVEAATKMDFADGLFSQKRISQMNRLPSDQVMLARRDGTWVQSDPQQLHEWVQARKDRFGAVYLRLCRFYKGWRDFIWIDSPLSSLCIMRTVEMALNEFDGFPSDERDDELILKVAELVPGYFDGKISNPVLTNLHLNEWKKKERAVIVKAANDLKDEMTSALHRTGDAERVVQKLRDRFGDRIPYRPDAVKIGSRIEAVQQSSPDKVAAPSVIASTSG</sequence>
<keyword evidence="8" id="KW-0051">Antiviral defense</keyword>
<keyword evidence="3" id="KW-0479">Metal-binding</keyword>
<evidence type="ECO:0000256" key="10">
    <source>
        <dbReference type="ARBA" id="ARBA00044145"/>
    </source>
</evidence>
<evidence type="ECO:0000256" key="1">
    <source>
        <dbReference type="ARBA" id="ARBA00022679"/>
    </source>
</evidence>
<feature type="domain" description="Cyclic GMP-AMP synthase DncV-like nucleotidyltransferase" evidence="12">
    <location>
        <begin position="78"/>
        <end position="167"/>
    </location>
</feature>
<dbReference type="InterPro" id="IPR048446">
    <property type="entry name" value="DncV_C"/>
</dbReference>
<accession>A0ABM6I1L5</accession>